<dbReference type="CDD" id="cd16345">
    <property type="entry name" value="LMWP_ArsC"/>
    <property type="match status" value="1"/>
</dbReference>
<evidence type="ECO:0000259" key="2">
    <source>
        <dbReference type="SMART" id="SM00226"/>
    </source>
</evidence>
<organism evidence="3">
    <name type="scientific">Prosthecochloris aestuarii</name>
    <dbReference type="NCBI Taxonomy" id="1102"/>
    <lineage>
        <taxon>Bacteria</taxon>
        <taxon>Pseudomonadati</taxon>
        <taxon>Chlorobiota</taxon>
        <taxon>Chlorobiia</taxon>
        <taxon>Chlorobiales</taxon>
        <taxon>Chlorobiaceae</taxon>
        <taxon>Prosthecochloris</taxon>
    </lineage>
</organism>
<dbReference type="SUPFAM" id="SSF52788">
    <property type="entry name" value="Phosphotyrosine protein phosphatases I"/>
    <property type="match status" value="1"/>
</dbReference>
<evidence type="ECO:0000313" key="3">
    <source>
        <dbReference type="EMBL" id="HED31642.1"/>
    </source>
</evidence>
<dbReference type="Gene3D" id="3.40.50.2300">
    <property type="match status" value="1"/>
</dbReference>
<name>A0A831WPP3_PROAE</name>
<dbReference type="GO" id="GO:0046685">
    <property type="term" value="P:response to arsenic-containing substance"/>
    <property type="evidence" value="ECO:0007669"/>
    <property type="project" value="UniProtKB-KW"/>
</dbReference>
<accession>A0A831WPP3</accession>
<dbReference type="AlphaFoldDB" id="A0A831WPP3"/>
<dbReference type="SMART" id="SM00226">
    <property type="entry name" value="LMWPc"/>
    <property type="match status" value="1"/>
</dbReference>
<dbReference type="EMBL" id="DSBW01000182">
    <property type="protein sequence ID" value="HED31642.1"/>
    <property type="molecule type" value="Genomic_DNA"/>
</dbReference>
<dbReference type="PANTHER" id="PTHR43428:SF1">
    <property type="entry name" value="ARSENATE REDUCTASE"/>
    <property type="match status" value="1"/>
</dbReference>
<sequence>MSEKKQKVLFLCTGNSARSQMAEGFLREMAGERFEVFSAGTELAHEINPLAVDVMNEDGIDISGQSPKDLSIYLGREFIHYLIVVCSKSNDTCPRIWPGLVSQDNRLYWPVDDPAAIEGSRVDRLQAFRNARDELRERLEGWLISL</sequence>
<keyword evidence="1" id="KW-0059">Arsenical resistance</keyword>
<comment type="caution">
    <text evidence="3">The sequence shown here is derived from an EMBL/GenBank/DDBJ whole genome shotgun (WGS) entry which is preliminary data.</text>
</comment>
<dbReference type="Pfam" id="PF01451">
    <property type="entry name" value="LMWPc"/>
    <property type="match status" value="1"/>
</dbReference>
<protein>
    <submittedName>
        <fullName evidence="3">Arsenate reductase ArsC</fullName>
    </submittedName>
</protein>
<gene>
    <name evidence="3" type="ORF">ENN50_08215</name>
</gene>
<reference evidence="3" key="1">
    <citation type="journal article" date="2020" name="mSystems">
        <title>Genome- and Community-Level Interaction Insights into Carbon Utilization and Element Cycling Functions of Hydrothermarchaeota in Hydrothermal Sediment.</title>
        <authorList>
            <person name="Zhou Z."/>
            <person name="Liu Y."/>
            <person name="Xu W."/>
            <person name="Pan J."/>
            <person name="Luo Z.H."/>
            <person name="Li M."/>
        </authorList>
    </citation>
    <scope>NUCLEOTIDE SEQUENCE [LARGE SCALE GENOMIC DNA]</scope>
    <source>
        <strain evidence="3">SpSt-1181</strain>
    </source>
</reference>
<dbReference type="Proteomes" id="UP000886335">
    <property type="component" value="Unassembled WGS sequence"/>
</dbReference>
<proteinExistence type="predicted"/>
<feature type="domain" description="Phosphotyrosine protein phosphatase I" evidence="2">
    <location>
        <begin position="6"/>
        <end position="145"/>
    </location>
</feature>
<dbReference type="InterPro" id="IPR023485">
    <property type="entry name" value="Ptyr_pPase"/>
</dbReference>
<evidence type="ECO:0000256" key="1">
    <source>
        <dbReference type="ARBA" id="ARBA00022849"/>
    </source>
</evidence>
<dbReference type="PANTHER" id="PTHR43428">
    <property type="entry name" value="ARSENATE REDUCTASE"/>
    <property type="match status" value="1"/>
</dbReference>
<dbReference type="InterPro" id="IPR036196">
    <property type="entry name" value="Ptyr_pPase_sf"/>
</dbReference>